<dbReference type="InterPro" id="IPR035940">
    <property type="entry name" value="CAP_sf"/>
</dbReference>
<dbReference type="EMBL" id="AP027731">
    <property type="protein sequence ID" value="BDZ46008.1"/>
    <property type="molecule type" value="Genomic_DNA"/>
</dbReference>
<feature type="transmembrane region" description="Helical" evidence="2">
    <location>
        <begin position="253"/>
        <end position="273"/>
    </location>
</feature>
<evidence type="ECO:0000313" key="6">
    <source>
        <dbReference type="Proteomes" id="UP001321498"/>
    </source>
</evidence>
<protein>
    <recommendedName>
        <fullName evidence="4">SCP domain-containing protein</fullName>
    </recommendedName>
</protein>
<gene>
    <name evidence="5" type="ORF">GCM10025866_19170</name>
</gene>
<reference evidence="6" key="1">
    <citation type="journal article" date="2019" name="Int. J. Syst. Evol. Microbiol.">
        <title>The Global Catalogue of Microorganisms (GCM) 10K type strain sequencing project: providing services to taxonomists for standard genome sequencing and annotation.</title>
        <authorList>
            <consortium name="The Broad Institute Genomics Platform"/>
            <consortium name="The Broad Institute Genome Sequencing Center for Infectious Disease"/>
            <person name="Wu L."/>
            <person name="Ma J."/>
        </authorList>
    </citation>
    <scope>NUCLEOTIDE SEQUENCE [LARGE SCALE GENOMIC DNA]</scope>
    <source>
        <strain evidence="6">NBRC 108725</strain>
    </source>
</reference>
<feature type="region of interest" description="Disordered" evidence="1">
    <location>
        <begin position="164"/>
        <end position="239"/>
    </location>
</feature>
<name>A0ABM8GCN4_9MICO</name>
<dbReference type="SUPFAM" id="SSF55797">
    <property type="entry name" value="PR-1-like"/>
    <property type="match status" value="1"/>
</dbReference>
<dbReference type="RefSeq" id="WP_286276112.1">
    <property type="nucleotide sequence ID" value="NZ_AP027731.1"/>
</dbReference>
<keyword evidence="3" id="KW-0732">Signal</keyword>
<feature type="compositionally biased region" description="Low complexity" evidence="1">
    <location>
        <begin position="215"/>
        <end position="239"/>
    </location>
</feature>
<evidence type="ECO:0000259" key="4">
    <source>
        <dbReference type="Pfam" id="PF00188"/>
    </source>
</evidence>
<keyword evidence="6" id="KW-1185">Reference proteome</keyword>
<evidence type="ECO:0000256" key="2">
    <source>
        <dbReference type="SAM" id="Phobius"/>
    </source>
</evidence>
<accession>A0ABM8GCN4</accession>
<dbReference type="PANTHER" id="PTHR31157">
    <property type="entry name" value="SCP DOMAIN-CONTAINING PROTEIN"/>
    <property type="match status" value="1"/>
</dbReference>
<keyword evidence="2" id="KW-1133">Transmembrane helix</keyword>
<dbReference type="CDD" id="cd05379">
    <property type="entry name" value="CAP_bacterial"/>
    <property type="match status" value="1"/>
</dbReference>
<sequence length="288" mass="29137">MRGGHGEVVEPPRLRRSVAGLLLLLLAALLTAAPQPSPAFADDSSDIASLVNQERWSRGMAGLIRNADLDAVAAGWAAQMAAANTLSHNPNTPSQIPAGWRSWGENVGQGYGSGSAMHTAWMNSEHHRDNVLGDFTDIGVAFVAAGGTWWGVEVFARYPGHAGPGAPPAAAAPAPVAPEPEPEPAPPAETQTAAPVPSPSPTPTPSAPPTPTPSPTISASSTPTPSASAAASAAPLAPPGSGVKPALVPTATVAAVGVGILVLLAGVLLLPASRRLLLVPFRRGPRRH</sequence>
<organism evidence="5 6">
    <name type="scientific">Naasia aerilata</name>
    <dbReference type="NCBI Taxonomy" id="1162966"/>
    <lineage>
        <taxon>Bacteria</taxon>
        <taxon>Bacillati</taxon>
        <taxon>Actinomycetota</taxon>
        <taxon>Actinomycetes</taxon>
        <taxon>Micrococcales</taxon>
        <taxon>Microbacteriaceae</taxon>
        <taxon>Naasia</taxon>
    </lineage>
</organism>
<dbReference type="Gene3D" id="3.40.33.10">
    <property type="entry name" value="CAP"/>
    <property type="match status" value="1"/>
</dbReference>
<keyword evidence="2" id="KW-0812">Transmembrane</keyword>
<evidence type="ECO:0000256" key="1">
    <source>
        <dbReference type="SAM" id="MobiDB-lite"/>
    </source>
</evidence>
<evidence type="ECO:0000313" key="5">
    <source>
        <dbReference type="EMBL" id="BDZ46008.1"/>
    </source>
</evidence>
<dbReference type="Pfam" id="PF00188">
    <property type="entry name" value="CAP"/>
    <property type="match status" value="1"/>
</dbReference>
<dbReference type="PANTHER" id="PTHR31157:SF1">
    <property type="entry name" value="SCP DOMAIN-CONTAINING PROTEIN"/>
    <property type="match status" value="1"/>
</dbReference>
<evidence type="ECO:0000256" key="3">
    <source>
        <dbReference type="SAM" id="SignalP"/>
    </source>
</evidence>
<feature type="compositionally biased region" description="Pro residues" evidence="1">
    <location>
        <begin position="196"/>
        <end position="214"/>
    </location>
</feature>
<feature type="chain" id="PRO_5045076905" description="SCP domain-containing protein" evidence="3">
    <location>
        <begin position="42"/>
        <end position="288"/>
    </location>
</feature>
<keyword evidence="2" id="KW-0472">Membrane</keyword>
<dbReference type="InterPro" id="IPR014044">
    <property type="entry name" value="CAP_dom"/>
</dbReference>
<feature type="domain" description="SCP" evidence="4">
    <location>
        <begin position="49"/>
        <end position="148"/>
    </location>
</feature>
<feature type="compositionally biased region" description="Pro residues" evidence="1">
    <location>
        <begin position="175"/>
        <end position="187"/>
    </location>
</feature>
<dbReference type="Proteomes" id="UP001321498">
    <property type="component" value="Chromosome"/>
</dbReference>
<proteinExistence type="predicted"/>
<feature type="signal peptide" evidence="3">
    <location>
        <begin position="1"/>
        <end position="41"/>
    </location>
</feature>